<accession>A0ABQ1M410</accession>
<proteinExistence type="predicted"/>
<protein>
    <submittedName>
        <fullName evidence="1">Uncharacterized protein</fullName>
    </submittedName>
</protein>
<keyword evidence="2" id="KW-1185">Reference proteome</keyword>
<organism evidence="1 2">
    <name type="scientific">Asaia siamensis</name>
    <dbReference type="NCBI Taxonomy" id="110479"/>
    <lineage>
        <taxon>Bacteria</taxon>
        <taxon>Pseudomonadati</taxon>
        <taxon>Pseudomonadota</taxon>
        <taxon>Alphaproteobacteria</taxon>
        <taxon>Acetobacterales</taxon>
        <taxon>Acetobacteraceae</taxon>
        <taxon>Asaia</taxon>
    </lineage>
</organism>
<name>A0ABQ1M410_9PROT</name>
<sequence>MGISLLQVENALGAIGQLDRAAPVTLGNLVLSGPEVPDELVIGGRQVLIIHRLLGGGRVIDSVGNDPARLVLTGRFIGPMATSRARRLETMREAAQVLAFSVADLSARVWIAEFSWSYRARGTICPYRLVLEREVSPPVLVPISSETASMDMVSGLGVFSTMLGQMTDSGWIGTTMISSVVGQIMPIAQILGVGGAVAHAQDALGKASSLWQSATSVSRIPTAVAAVESDLSVAGNSLLKVRNESGLALDTAQVSNAADLVTISQNAGAATLSVDAGSYVSRAQTLIGS</sequence>
<comment type="caution">
    <text evidence="1">The sequence shown here is derived from an EMBL/GenBank/DDBJ whole genome shotgun (WGS) entry which is preliminary data.</text>
</comment>
<dbReference type="Proteomes" id="UP000637769">
    <property type="component" value="Unassembled WGS sequence"/>
</dbReference>
<dbReference type="RefSeq" id="WP_188426668.1">
    <property type="nucleotide sequence ID" value="NZ_BMCH01000005.1"/>
</dbReference>
<gene>
    <name evidence="1" type="ORF">GCM10007207_20300</name>
</gene>
<evidence type="ECO:0000313" key="1">
    <source>
        <dbReference type="EMBL" id="GGC34717.1"/>
    </source>
</evidence>
<evidence type="ECO:0000313" key="2">
    <source>
        <dbReference type="Proteomes" id="UP000637769"/>
    </source>
</evidence>
<dbReference type="EMBL" id="BMCH01000005">
    <property type="protein sequence ID" value="GGC34717.1"/>
    <property type="molecule type" value="Genomic_DNA"/>
</dbReference>
<reference evidence="2" key="1">
    <citation type="journal article" date="2019" name="Int. J. Syst. Evol. Microbiol.">
        <title>The Global Catalogue of Microorganisms (GCM) 10K type strain sequencing project: providing services to taxonomists for standard genome sequencing and annotation.</title>
        <authorList>
            <consortium name="The Broad Institute Genomics Platform"/>
            <consortium name="The Broad Institute Genome Sequencing Center for Infectious Disease"/>
            <person name="Wu L."/>
            <person name="Ma J."/>
        </authorList>
    </citation>
    <scope>NUCLEOTIDE SEQUENCE [LARGE SCALE GENOMIC DNA]</scope>
    <source>
        <strain evidence="2">CCM 7132</strain>
    </source>
</reference>